<dbReference type="AlphaFoldDB" id="A0A9N8PDW9"/>
<protein>
    <submittedName>
        <fullName evidence="2">Uncharacterized protein</fullName>
    </submittedName>
</protein>
<reference evidence="2" key="1">
    <citation type="submission" date="2020-06" db="EMBL/GenBank/DDBJ databases">
        <authorList>
            <person name="Onetto C."/>
        </authorList>
    </citation>
    <scope>NUCLEOTIDE SEQUENCE</scope>
</reference>
<comment type="caution">
    <text evidence="2">The sequence shown here is derived from an EMBL/GenBank/DDBJ whole genome shotgun (WGS) entry which is preliminary data.</text>
</comment>
<dbReference type="EMBL" id="CAIJEO010000004">
    <property type="protein sequence ID" value="CAD0091113.1"/>
    <property type="molecule type" value="Genomic_DNA"/>
</dbReference>
<accession>A0A9N8PDW9</accession>
<name>A0A9N8PDW9_9PEZI</name>
<sequence length="69" mass="7955">MSSRAAPDQRHMVTSKVSDERQHKKAPKELNESTPLSHRFTSAVRGLFRKDSVSDVQLEHIGERHWSED</sequence>
<evidence type="ECO:0000256" key="1">
    <source>
        <dbReference type="SAM" id="MobiDB-lite"/>
    </source>
</evidence>
<evidence type="ECO:0000313" key="3">
    <source>
        <dbReference type="Proteomes" id="UP000714618"/>
    </source>
</evidence>
<organism evidence="2 3">
    <name type="scientific">Aureobasidium mustum</name>
    <dbReference type="NCBI Taxonomy" id="2773714"/>
    <lineage>
        <taxon>Eukaryota</taxon>
        <taxon>Fungi</taxon>
        <taxon>Dikarya</taxon>
        <taxon>Ascomycota</taxon>
        <taxon>Pezizomycotina</taxon>
        <taxon>Dothideomycetes</taxon>
        <taxon>Dothideomycetidae</taxon>
        <taxon>Dothideales</taxon>
        <taxon>Saccotheciaceae</taxon>
        <taxon>Aureobasidium</taxon>
    </lineage>
</organism>
<feature type="region of interest" description="Disordered" evidence="1">
    <location>
        <begin position="1"/>
        <end position="38"/>
    </location>
</feature>
<evidence type="ECO:0000313" key="2">
    <source>
        <dbReference type="EMBL" id="CAD0091113.1"/>
    </source>
</evidence>
<dbReference type="Proteomes" id="UP000714618">
    <property type="component" value="Unassembled WGS sequence"/>
</dbReference>
<feature type="compositionally biased region" description="Basic and acidic residues" evidence="1">
    <location>
        <begin position="7"/>
        <end position="31"/>
    </location>
</feature>
<gene>
    <name evidence="2" type="ORF">AWRI4233_LOCUS3079</name>
</gene>
<proteinExistence type="predicted"/>
<keyword evidence="3" id="KW-1185">Reference proteome</keyword>
<dbReference type="OrthoDB" id="3932066at2759"/>